<dbReference type="InterPro" id="IPR001841">
    <property type="entry name" value="Znf_RING"/>
</dbReference>
<keyword evidence="2" id="KW-0862">Zinc</keyword>
<dbReference type="PANTHER" id="PTHR10603">
    <property type="entry name" value="FRAGILE X MENTAL RETARDATION SYNDROME-RELATED PROTEIN"/>
    <property type="match status" value="1"/>
</dbReference>
<dbReference type="GO" id="GO:0045727">
    <property type="term" value="P:positive regulation of translation"/>
    <property type="evidence" value="ECO:0007669"/>
    <property type="project" value="TreeGrafter"/>
</dbReference>
<sequence length="792" mass="87862">MADEVTEGVLLCMLNNEEPRRIVVQLLGTRKIDTATGTALSLRLNDGQYSFYRGITEPGSFLQEQLEDDEFPDDSIVGIDDFECTTEIINNKEQRVLLIHDMHLLHSGFYMDKLAGTPRAIEFIRIPAIHFSLFTQNQYVVLNDIRQYSGAIVQPEPRDALRDDSARLFRLVGEISQIKQAQGRIRSWLKTMDADEDSSPEYECSVSVPYNLIVCFGVTHHKERVDLARTLSGITSIELSVNQDEHLYSIIGTSKEAVRRARDLINLEIDEETVAIPAQFWSHFTANQSAILKAIRAEFKVTVTPENSDGVSNPLRVRGLDVHLRAAVERIKEELESVRSQGGKTVRLKATEKPKAPPPETYCATVRCPVTLINRLGEVRHKANLETVAAMPGISPIEETSSQYERTYIIKGMNAAAVSKARDVLHLEMVQQQVSIPLEHWQHFLANNSAILEKIRDEYNVTVKPGTPDVIGRTLRVEGLNVDVRLAIVEIRGELYHSIQAEAVRLQQQLEMKRLEAARQEKLLLNAAVSGPANVDRSPAEELISLEWDENDYGHSMTVEVPVWLIRHIGYAAHHANLQMARQQPGMVSIAVTDCSQTVTLYLLNGTTLTALEKARDIMLLEPAQKTASIPARYYSVSAHGQNFVDRIQTASNVILLQQYEGRDETTWSVEGPLGNVLSAMKLIHEEVQRLESASQTPVATRPLLATGVNNSAETANPTVIAERAPGEGPAIGVDADCIICSAAPATTAFIPCGHMNFCNACATVAFAMKKECPCCRGMSSLVVRIYTPTSL</sequence>
<evidence type="ECO:0000256" key="1">
    <source>
        <dbReference type="ARBA" id="ARBA00022771"/>
    </source>
</evidence>
<dbReference type="GO" id="GO:0010494">
    <property type="term" value="C:cytoplasmic stress granule"/>
    <property type="evidence" value="ECO:0007669"/>
    <property type="project" value="TreeGrafter"/>
</dbReference>
<evidence type="ECO:0000256" key="3">
    <source>
        <dbReference type="ARBA" id="ARBA00022884"/>
    </source>
</evidence>
<dbReference type="InterPro" id="IPR013083">
    <property type="entry name" value="Znf_RING/FYVE/PHD"/>
</dbReference>
<feature type="domain" description="RING-type" evidence="6">
    <location>
        <begin position="738"/>
        <end position="777"/>
    </location>
</feature>
<dbReference type="InterPro" id="IPR012340">
    <property type="entry name" value="NA-bd_OB-fold"/>
</dbReference>
<dbReference type="PANTHER" id="PTHR10603:SF7">
    <property type="entry name" value="FRAGILE X MESSENGER RIBONUCLEOPROTEIN 1 HOMOLOG"/>
    <property type="match status" value="1"/>
</dbReference>
<dbReference type="Gene3D" id="3.30.1370.10">
    <property type="entry name" value="K Homology domain, type 1"/>
    <property type="match status" value="1"/>
</dbReference>
<organism evidence="7 8">
    <name type="scientific">Hypsibius exemplaris</name>
    <name type="common">Freshwater tardigrade</name>
    <dbReference type="NCBI Taxonomy" id="2072580"/>
    <lineage>
        <taxon>Eukaryota</taxon>
        <taxon>Metazoa</taxon>
        <taxon>Ecdysozoa</taxon>
        <taxon>Tardigrada</taxon>
        <taxon>Eutardigrada</taxon>
        <taxon>Parachela</taxon>
        <taxon>Hypsibioidea</taxon>
        <taxon>Hypsibiidae</taxon>
        <taxon>Hypsibius</taxon>
    </lineage>
</organism>
<accession>A0A1W0WAD3</accession>
<dbReference type="GO" id="GO:0008270">
    <property type="term" value="F:zinc ion binding"/>
    <property type="evidence" value="ECO:0007669"/>
    <property type="project" value="UniProtKB-KW"/>
</dbReference>
<evidence type="ECO:0000313" key="7">
    <source>
        <dbReference type="EMBL" id="OQV12127.1"/>
    </source>
</evidence>
<keyword evidence="1 4" id="KW-0863">Zinc-finger</keyword>
<keyword evidence="1 4" id="KW-0479">Metal-binding</keyword>
<dbReference type="Gene3D" id="2.40.50.140">
    <property type="entry name" value="Nucleic acid-binding proteins"/>
    <property type="match status" value="1"/>
</dbReference>
<keyword evidence="3" id="KW-0694">RNA-binding</keyword>
<evidence type="ECO:0000313" key="8">
    <source>
        <dbReference type="Proteomes" id="UP000192578"/>
    </source>
</evidence>
<dbReference type="GO" id="GO:0005634">
    <property type="term" value="C:nucleus"/>
    <property type="evidence" value="ECO:0007669"/>
    <property type="project" value="TreeGrafter"/>
</dbReference>
<dbReference type="InterPro" id="IPR036612">
    <property type="entry name" value="KH_dom_type_1_sf"/>
</dbReference>
<evidence type="ECO:0000259" key="6">
    <source>
        <dbReference type="PROSITE" id="PS50089"/>
    </source>
</evidence>
<dbReference type="SUPFAM" id="SSF57850">
    <property type="entry name" value="RING/U-box"/>
    <property type="match status" value="1"/>
</dbReference>
<proteinExistence type="predicted"/>
<dbReference type="Gene3D" id="3.30.40.10">
    <property type="entry name" value="Zinc/RING finger domain, C3HC4 (zinc finger)"/>
    <property type="match status" value="1"/>
</dbReference>
<dbReference type="EMBL" id="MTYJ01000153">
    <property type="protein sequence ID" value="OQV12127.1"/>
    <property type="molecule type" value="Genomic_DNA"/>
</dbReference>
<evidence type="ECO:0000256" key="5">
    <source>
        <dbReference type="SAM" id="Coils"/>
    </source>
</evidence>
<dbReference type="GO" id="GO:0045182">
    <property type="term" value="F:translation regulator activity"/>
    <property type="evidence" value="ECO:0007669"/>
    <property type="project" value="TreeGrafter"/>
</dbReference>
<comment type="caution">
    <text evidence="7">The sequence shown here is derived from an EMBL/GenBank/DDBJ whole genome shotgun (WGS) entry which is preliminary data.</text>
</comment>
<dbReference type="GO" id="GO:0043005">
    <property type="term" value="C:neuron projection"/>
    <property type="evidence" value="ECO:0007669"/>
    <property type="project" value="TreeGrafter"/>
</dbReference>
<reference evidence="8" key="1">
    <citation type="submission" date="2017-01" db="EMBL/GenBank/DDBJ databases">
        <title>Comparative genomics of anhydrobiosis in the tardigrade Hypsibius dujardini.</title>
        <authorList>
            <person name="Yoshida Y."/>
            <person name="Koutsovoulos G."/>
            <person name="Laetsch D."/>
            <person name="Stevens L."/>
            <person name="Kumar S."/>
            <person name="Horikawa D."/>
            <person name="Ishino K."/>
            <person name="Komine S."/>
            <person name="Tomita M."/>
            <person name="Blaxter M."/>
            <person name="Arakawa K."/>
        </authorList>
    </citation>
    <scope>NUCLEOTIDE SEQUENCE [LARGE SCALE GENOMIC DNA]</scope>
    <source>
        <strain evidence="8">Z151</strain>
    </source>
</reference>
<keyword evidence="5" id="KW-0175">Coiled coil</keyword>
<dbReference type="GO" id="GO:0043488">
    <property type="term" value="P:regulation of mRNA stability"/>
    <property type="evidence" value="ECO:0007669"/>
    <property type="project" value="TreeGrafter"/>
</dbReference>
<dbReference type="GO" id="GO:0003730">
    <property type="term" value="F:mRNA 3'-UTR binding"/>
    <property type="evidence" value="ECO:0007669"/>
    <property type="project" value="TreeGrafter"/>
</dbReference>
<dbReference type="PROSITE" id="PS50089">
    <property type="entry name" value="ZF_RING_2"/>
    <property type="match status" value="1"/>
</dbReference>
<dbReference type="Proteomes" id="UP000192578">
    <property type="component" value="Unassembled WGS sequence"/>
</dbReference>
<evidence type="ECO:0000256" key="4">
    <source>
        <dbReference type="PROSITE-ProRule" id="PRU00175"/>
    </source>
</evidence>
<gene>
    <name evidence="7" type="ORF">BV898_13606</name>
</gene>
<dbReference type="GO" id="GO:0098793">
    <property type="term" value="C:presynapse"/>
    <property type="evidence" value="ECO:0007669"/>
    <property type="project" value="GOC"/>
</dbReference>
<dbReference type="GO" id="GO:0051028">
    <property type="term" value="P:mRNA transport"/>
    <property type="evidence" value="ECO:0007669"/>
    <property type="project" value="TreeGrafter"/>
</dbReference>
<dbReference type="OrthoDB" id="66726at2759"/>
<keyword evidence="8" id="KW-1185">Reference proteome</keyword>
<name>A0A1W0WAD3_HYPEX</name>
<protein>
    <recommendedName>
        <fullName evidence="6">RING-type domain-containing protein</fullName>
    </recommendedName>
</protein>
<dbReference type="Pfam" id="PF13920">
    <property type="entry name" value="zf-C3HC4_3"/>
    <property type="match status" value="1"/>
</dbReference>
<dbReference type="AlphaFoldDB" id="A0A1W0WAD3"/>
<dbReference type="GO" id="GO:0048170">
    <property type="term" value="P:positive regulation of long-term neuronal synaptic plasticity"/>
    <property type="evidence" value="ECO:0007669"/>
    <property type="project" value="TreeGrafter"/>
</dbReference>
<feature type="coiled-coil region" evidence="5">
    <location>
        <begin position="496"/>
        <end position="523"/>
    </location>
</feature>
<dbReference type="InterPro" id="IPR040148">
    <property type="entry name" value="FMR1"/>
</dbReference>
<dbReference type="GO" id="GO:0099577">
    <property type="term" value="P:regulation of translation at presynapse, modulating synaptic transmission"/>
    <property type="evidence" value="ECO:0007669"/>
    <property type="project" value="TreeGrafter"/>
</dbReference>
<dbReference type="GO" id="GO:0048513">
    <property type="term" value="P:animal organ development"/>
    <property type="evidence" value="ECO:0007669"/>
    <property type="project" value="TreeGrafter"/>
</dbReference>
<evidence type="ECO:0000256" key="2">
    <source>
        <dbReference type="ARBA" id="ARBA00022833"/>
    </source>
</evidence>